<dbReference type="KEGG" id="thm:CL1_1110"/>
<organism evidence="1 2">
    <name type="scientific">Thermococcus cleftensis (strain DSM 27260 / KACC 17922 / CL1)</name>
    <dbReference type="NCBI Taxonomy" id="163003"/>
    <lineage>
        <taxon>Archaea</taxon>
        <taxon>Methanobacteriati</taxon>
        <taxon>Methanobacteriota</taxon>
        <taxon>Thermococci</taxon>
        <taxon>Thermococcales</taxon>
        <taxon>Thermococcaceae</taxon>
        <taxon>Thermococcus</taxon>
    </lineage>
</organism>
<name>I3ZUC9_THECF</name>
<dbReference type="Proteomes" id="UP000006064">
    <property type="component" value="Chromosome"/>
</dbReference>
<dbReference type="STRING" id="163003.CL1_1110"/>
<reference evidence="1 2" key="1">
    <citation type="journal article" date="2012" name="J. Bacteriol.">
        <title>Complete Genome Sequence of the Hyperthermophilic Archaeon Thermococcus sp. Strain CL1, Isolated from a Paralvinella sp. Polychaete Worm Collected from a Hydrothermal Vent.</title>
        <authorList>
            <person name="Jung J.H."/>
            <person name="Holden J.F."/>
            <person name="Seo D.H."/>
            <person name="Park K.H."/>
            <person name="Shin H."/>
            <person name="Ryu S."/>
            <person name="Lee J.H."/>
            <person name="Park C.S."/>
        </authorList>
    </citation>
    <scope>NUCLEOTIDE SEQUENCE [LARGE SCALE GENOMIC DNA]</scope>
    <source>
        <strain evidence="2">DSM 27260 / KACC 17922 / CL1</strain>
    </source>
</reference>
<dbReference type="EMBL" id="CP003651">
    <property type="protein sequence ID" value="AFL95313.1"/>
    <property type="molecule type" value="Genomic_DNA"/>
</dbReference>
<evidence type="ECO:0000313" key="1">
    <source>
        <dbReference type="EMBL" id="AFL95313.1"/>
    </source>
</evidence>
<dbReference type="AlphaFoldDB" id="I3ZUC9"/>
<gene>
    <name evidence="1" type="ORF">CL1_1110</name>
</gene>
<evidence type="ECO:0000313" key="2">
    <source>
        <dbReference type="Proteomes" id="UP000006064"/>
    </source>
</evidence>
<dbReference type="HOGENOM" id="CLU_2597928_0_0_2"/>
<proteinExistence type="predicted"/>
<dbReference type="GeneID" id="13037498"/>
<dbReference type="RefSeq" id="WP_014788948.1">
    <property type="nucleotide sequence ID" value="NC_018015.1"/>
</dbReference>
<protein>
    <submittedName>
        <fullName evidence="1">Uncharacterized protein</fullName>
    </submittedName>
</protein>
<accession>I3ZUC9</accession>
<keyword evidence="2" id="KW-1185">Reference proteome</keyword>
<sequence>MIPKSPKIALLFFIIFATVSLVYFKMHSQENPETSFELTAFEAYTNIVQDEIKSWDENASILAVQGVDYRYPVRIPRRP</sequence>